<proteinExistence type="predicted"/>
<dbReference type="InterPro" id="IPR051784">
    <property type="entry name" value="Nod_factor_ABC_transporter"/>
</dbReference>
<comment type="subcellular location">
    <subcellularLocation>
        <location evidence="1">Membrane</location>
        <topology evidence="1">Multi-pass membrane protein</topology>
    </subcellularLocation>
</comment>
<sequence length="269" mass="29087">MATAQVYGWSRGRSTLASIRLCVLQFVADPQWLIPSMIAPVIFGLVAFGLFANSGPDFLVYAILGAGMMSMWGQTLYGSGWATGQDRVWGTLEPTLQAPTPYLYVVLGRVLWNVVSGLLGGLIVYVVVVTVNGAGPTLPNPAEFALLFVFVMLTLASVGTLLAAAYVYTRYAGFIQNIGEFAFYVGTGCMFPVVLLPFWTNPIALLFPPTWALDALRYNGIPGYVGFSWGFGWDMVGAIATTAVYLGISASVFRRVERQVLEKGSLGDY</sequence>
<feature type="transmembrane region" description="Helical" evidence="5">
    <location>
        <begin position="58"/>
        <end position="77"/>
    </location>
</feature>
<dbReference type="PANTHER" id="PTHR43229:SF3">
    <property type="entry name" value="ABC-TYPE MULTIDRUG TRANSPORT SYSTEM, PERMEASE COMPONENT"/>
    <property type="match status" value="1"/>
</dbReference>
<dbReference type="InterPro" id="IPR013525">
    <property type="entry name" value="ABC2_TM"/>
</dbReference>
<evidence type="ECO:0000259" key="6">
    <source>
        <dbReference type="Pfam" id="PF01061"/>
    </source>
</evidence>
<feature type="transmembrane region" description="Helical" evidence="5">
    <location>
        <begin position="110"/>
        <end position="132"/>
    </location>
</feature>
<dbReference type="Pfam" id="PF01061">
    <property type="entry name" value="ABC2_membrane"/>
    <property type="match status" value="1"/>
</dbReference>
<dbReference type="PIRSF" id="PIRSF006648">
    <property type="entry name" value="DrrB"/>
    <property type="match status" value="1"/>
</dbReference>
<keyword evidence="2 5" id="KW-0812">Transmembrane</keyword>
<keyword evidence="3 5" id="KW-1133">Transmembrane helix</keyword>
<feature type="transmembrane region" description="Helical" evidence="5">
    <location>
        <begin position="227"/>
        <end position="248"/>
    </location>
</feature>
<organism evidence="7">
    <name type="scientific">mine drainage metagenome</name>
    <dbReference type="NCBI Taxonomy" id="410659"/>
    <lineage>
        <taxon>unclassified sequences</taxon>
        <taxon>metagenomes</taxon>
        <taxon>ecological metagenomes</taxon>
    </lineage>
</organism>
<dbReference type="EMBL" id="AUZY01001636">
    <property type="protein sequence ID" value="EQD74345.1"/>
    <property type="molecule type" value="Genomic_DNA"/>
</dbReference>
<dbReference type="PANTHER" id="PTHR43229">
    <property type="entry name" value="NODULATION PROTEIN J"/>
    <property type="match status" value="1"/>
</dbReference>
<feature type="transmembrane region" description="Helical" evidence="5">
    <location>
        <begin position="144"/>
        <end position="169"/>
    </location>
</feature>
<accession>T1CWE8</accession>
<evidence type="ECO:0000256" key="4">
    <source>
        <dbReference type="ARBA" id="ARBA00023136"/>
    </source>
</evidence>
<dbReference type="GO" id="GO:0043190">
    <property type="term" value="C:ATP-binding cassette (ABC) transporter complex"/>
    <property type="evidence" value="ECO:0007669"/>
    <property type="project" value="InterPro"/>
</dbReference>
<protein>
    <submittedName>
        <fullName evidence="7">Membrane protein containing ABC-2 type transporter domain protein</fullName>
    </submittedName>
</protein>
<keyword evidence="4 5" id="KW-0472">Membrane</keyword>
<comment type="caution">
    <text evidence="7">The sequence shown here is derived from an EMBL/GenBank/DDBJ whole genome shotgun (WGS) entry which is preliminary data.</text>
</comment>
<dbReference type="GO" id="GO:0140359">
    <property type="term" value="F:ABC-type transporter activity"/>
    <property type="evidence" value="ECO:0007669"/>
    <property type="project" value="InterPro"/>
</dbReference>
<dbReference type="InterPro" id="IPR000412">
    <property type="entry name" value="ABC_2_transport"/>
</dbReference>
<feature type="domain" description="ABC-2 type transporter transmembrane" evidence="6">
    <location>
        <begin position="19"/>
        <end position="219"/>
    </location>
</feature>
<feature type="transmembrane region" description="Helical" evidence="5">
    <location>
        <begin position="32"/>
        <end position="52"/>
    </location>
</feature>
<evidence type="ECO:0000313" key="7">
    <source>
        <dbReference type="EMBL" id="EQD74345.1"/>
    </source>
</evidence>
<gene>
    <name evidence="7" type="ORF">B1B_02724</name>
</gene>
<reference evidence="7" key="2">
    <citation type="journal article" date="2014" name="ISME J.">
        <title>Microbial stratification in low pH oxic and suboxic macroscopic growths along an acid mine drainage.</title>
        <authorList>
            <person name="Mendez-Garcia C."/>
            <person name="Mesa V."/>
            <person name="Sprenger R.R."/>
            <person name="Richter M."/>
            <person name="Diez M.S."/>
            <person name="Solano J."/>
            <person name="Bargiela R."/>
            <person name="Golyshina O.V."/>
            <person name="Manteca A."/>
            <person name="Ramos J.L."/>
            <person name="Gallego J.R."/>
            <person name="Llorente I."/>
            <person name="Martins Dos Santos V.A."/>
            <person name="Jensen O.N."/>
            <person name="Pelaez A.I."/>
            <person name="Sanchez J."/>
            <person name="Ferrer M."/>
        </authorList>
    </citation>
    <scope>NUCLEOTIDE SEQUENCE</scope>
</reference>
<evidence type="ECO:0000256" key="2">
    <source>
        <dbReference type="ARBA" id="ARBA00022692"/>
    </source>
</evidence>
<dbReference type="AlphaFoldDB" id="T1CWE8"/>
<name>T1CWE8_9ZZZZ</name>
<evidence type="ECO:0000256" key="5">
    <source>
        <dbReference type="SAM" id="Phobius"/>
    </source>
</evidence>
<evidence type="ECO:0000256" key="3">
    <source>
        <dbReference type="ARBA" id="ARBA00022989"/>
    </source>
</evidence>
<feature type="transmembrane region" description="Helical" evidence="5">
    <location>
        <begin position="181"/>
        <end position="207"/>
    </location>
</feature>
<evidence type="ECO:0000256" key="1">
    <source>
        <dbReference type="ARBA" id="ARBA00004141"/>
    </source>
</evidence>
<reference evidence="7" key="1">
    <citation type="submission" date="2013-08" db="EMBL/GenBank/DDBJ databases">
        <authorList>
            <person name="Mendez C."/>
            <person name="Richter M."/>
            <person name="Ferrer M."/>
            <person name="Sanchez J."/>
        </authorList>
    </citation>
    <scope>NUCLEOTIDE SEQUENCE</scope>
</reference>